<dbReference type="RefSeq" id="WP_121648600.1">
    <property type="nucleotide sequence ID" value="NZ_RCUX01000006.1"/>
</dbReference>
<reference evidence="2 3" key="1">
    <citation type="submission" date="2018-10" db="EMBL/GenBank/DDBJ databases">
        <authorList>
            <person name="Li J."/>
        </authorList>
    </citation>
    <scope>NUCLEOTIDE SEQUENCE [LARGE SCALE GENOMIC DNA]</scope>
    <source>
        <strain evidence="2 3">IF 016277</strain>
    </source>
</reference>
<keyword evidence="3" id="KW-1185">Reference proteome</keyword>
<dbReference type="InterPro" id="IPR039422">
    <property type="entry name" value="MarR/SlyA-like"/>
</dbReference>
<dbReference type="PRINTS" id="PR00598">
    <property type="entry name" value="HTHMARR"/>
</dbReference>
<dbReference type="OrthoDB" id="3178168at2"/>
<dbReference type="Pfam" id="PF01047">
    <property type="entry name" value="MarR"/>
    <property type="match status" value="1"/>
</dbReference>
<dbReference type="PANTHER" id="PTHR33164">
    <property type="entry name" value="TRANSCRIPTIONAL REGULATOR, MARR FAMILY"/>
    <property type="match status" value="1"/>
</dbReference>
<evidence type="ECO:0000313" key="3">
    <source>
        <dbReference type="Proteomes" id="UP000272503"/>
    </source>
</evidence>
<dbReference type="PROSITE" id="PS50995">
    <property type="entry name" value="HTH_MARR_2"/>
    <property type="match status" value="1"/>
</dbReference>
<dbReference type="SUPFAM" id="SSF46785">
    <property type="entry name" value="Winged helix' DNA-binding domain"/>
    <property type="match status" value="1"/>
</dbReference>
<name>A0A3L7A6W8_9MICO</name>
<dbReference type="AlphaFoldDB" id="A0A3L7A6W8"/>
<accession>A0A3L7A6W8</accession>
<dbReference type="Proteomes" id="UP000272503">
    <property type="component" value="Unassembled WGS sequence"/>
</dbReference>
<dbReference type="SMART" id="SM00347">
    <property type="entry name" value="HTH_MARR"/>
    <property type="match status" value="1"/>
</dbReference>
<protein>
    <submittedName>
        <fullName evidence="2">MarR family transcriptional regulator</fullName>
    </submittedName>
</protein>
<evidence type="ECO:0000259" key="1">
    <source>
        <dbReference type="PROSITE" id="PS50995"/>
    </source>
</evidence>
<gene>
    <name evidence="2" type="ORF">D9V32_09145</name>
</gene>
<dbReference type="EMBL" id="RCUX01000006">
    <property type="protein sequence ID" value="RLP75628.1"/>
    <property type="molecule type" value="Genomic_DNA"/>
</dbReference>
<dbReference type="InterPro" id="IPR036388">
    <property type="entry name" value="WH-like_DNA-bd_sf"/>
</dbReference>
<dbReference type="GO" id="GO:0006950">
    <property type="term" value="P:response to stress"/>
    <property type="evidence" value="ECO:0007669"/>
    <property type="project" value="TreeGrafter"/>
</dbReference>
<dbReference type="Gene3D" id="1.10.10.10">
    <property type="entry name" value="Winged helix-like DNA-binding domain superfamily/Winged helix DNA-binding domain"/>
    <property type="match status" value="1"/>
</dbReference>
<comment type="caution">
    <text evidence="2">The sequence shown here is derived from an EMBL/GenBank/DDBJ whole genome shotgun (WGS) entry which is preliminary data.</text>
</comment>
<proteinExistence type="predicted"/>
<organism evidence="2 3">
    <name type="scientific">Mycetocola tolaasinivorans</name>
    <dbReference type="NCBI Taxonomy" id="76635"/>
    <lineage>
        <taxon>Bacteria</taxon>
        <taxon>Bacillati</taxon>
        <taxon>Actinomycetota</taxon>
        <taxon>Actinomycetes</taxon>
        <taxon>Micrococcales</taxon>
        <taxon>Microbacteriaceae</taxon>
        <taxon>Mycetocola</taxon>
    </lineage>
</organism>
<dbReference type="GO" id="GO:0003700">
    <property type="term" value="F:DNA-binding transcription factor activity"/>
    <property type="evidence" value="ECO:0007669"/>
    <property type="project" value="InterPro"/>
</dbReference>
<dbReference type="InterPro" id="IPR036390">
    <property type="entry name" value="WH_DNA-bd_sf"/>
</dbReference>
<sequence length="144" mass="16077">MSGAVEAWESLFRAQVGIMRRLGEDFPMGGLTMNEYDVMFTLSRQPNRAAKLRDLNRLVLLSQPSVSRLIDKLTGEGFVTKDPDPDDRRGMIIALTEEGFAAYRPVARAHMRTIEFIVGGALSAEEIEALFALTEKLRCPESDD</sequence>
<evidence type="ECO:0000313" key="2">
    <source>
        <dbReference type="EMBL" id="RLP75628.1"/>
    </source>
</evidence>
<feature type="domain" description="HTH marR-type" evidence="1">
    <location>
        <begin position="1"/>
        <end position="139"/>
    </location>
</feature>
<dbReference type="InterPro" id="IPR000835">
    <property type="entry name" value="HTH_MarR-typ"/>
</dbReference>
<dbReference type="PANTHER" id="PTHR33164:SF104">
    <property type="entry name" value="TRANSCRIPTIONAL REGULATORY PROTEIN"/>
    <property type="match status" value="1"/>
</dbReference>